<sequence length="215" mass="23634">MYVHPAFHIDHDQAFRLLQDRAFGTLVVADPAARPAAVHLPFLAHRTAEQGFRVELHVARANRLHELISPEGQPALLTCQGPDAYISPDWYGTPNQVPTWTYVAVHLTGKLFVLPEQDGPAHLDRLSAKFENRLLPKHPWTADKMNVSRRAAMTRAVVTLDLIVPPDGIDAQSKLIQHKGSVEHQGAIAGLRARGDASSVAIAAMMEKSWAARDG</sequence>
<name>A0ABS1UCP6_9PROT</name>
<dbReference type="PANTHER" id="PTHR35802">
    <property type="entry name" value="PROTEASE SYNTHASE AND SPORULATION PROTEIN PAI 2"/>
    <property type="match status" value="1"/>
</dbReference>
<gene>
    <name evidence="1" type="ORF">JMJ56_31315</name>
</gene>
<dbReference type="EMBL" id="JAETWB010000071">
    <property type="protein sequence ID" value="MBL6082458.1"/>
    <property type="molecule type" value="Genomic_DNA"/>
</dbReference>
<reference evidence="1 2" key="1">
    <citation type="submission" date="2021-01" db="EMBL/GenBank/DDBJ databases">
        <title>Belnapia mucosa sp. nov. and Belnapia arida sp. nov., isolated from the Tabernas Desert (Almeria, Spain).</title>
        <authorList>
            <person name="Molina-Menor E."/>
            <person name="Vidal-Verdu A."/>
            <person name="Calonge A."/>
            <person name="Satari L."/>
            <person name="Pereto J."/>
            <person name="Porcar M."/>
        </authorList>
    </citation>
    <scope>NUCLEOTIDE SEQUENCE [LARGE SCALE GENOMIC DNA]</scope>
    <source>
        <strain evidence="1 2">T18</strain>
    </source>
</reference>
<evidence type="ECO:0000313" key="2">
    <source>
        <dbReference type="Proteomes" id="UP000660885"/>
    </source>
</evidence>
<dbReference type="PIRSF" id="PIRSF010372">
    <property type="entry name" value="PaiB"/>
    <property type="match status" value="1"/>
</dbReference>
<proteinExistence type="predicted"/>
<accession>A0ABS1UCP6</accession>
<dbReference type="InterPro" id="IPR012349">
    <property type="entry name" value="Split_barrel_FMN-bd"/>
</dbReference>
<dbReference type="Proteomes" id="UP000660885">
    <property type="component" value="Unassembled WGS sequence"/>
</dbReference>
<dbReference type="Gene3D" id="2.30.110.10">
    <property type="entry name" value="Electron Transport, Fmn-binding Protein, Chain A"/>
    <property type="match status" value="1"/>
</dbReference>
<keyword evidence="2" id="KW-1185">Reference proteome</keyword>
<dbReference type="InterPro" id="IPR007396">
    <property type="entry name" value="TR_PAI2-type"/>
</dbReference>
<evidence type="ECO:0000313" key="1">
    <source>
        <dbReference type="EMBL" id="MBL6082458.1"/>
    </source>
</evidence>
<dbReference type="SUPFAM" id="SSF50475">
    <property type="entry name" value="FMN-binding split barrel"/>
    <property type="match status" value="1"/>
</dbReference>
<organism evidence="1 2">
    <name type="scientific">Belnapia arida</name>
    <dbReference type="NCBI Taxonomy" id="2804533"/>
    <lineage>
        <taxon>Bacteria</taxon>
        <taxon>Pseudomonadati</taxon>
        <taxon>Pseudomonadota</taxon>
        <taxon>Alphaproteobacteria</taxon>
        <taxon>Acetobacterales</taxon>
        <taxon>Roseomonadaceae</taxon>
        <taxon>Belnapia</taxon>
    </lineage>
</organism>
<dbReference type="PANTHER" id="PTHR35802:SF1">
    <property type="entry name" value="PROTEASE SYNTHASE AND SPORULATION PROTEIN PAI 2"/>
    <property type="match status" value="1"/>
</dbReference>
<protein>
    <submittedName>
        <fullName evidence="1">FMN-binding negative transcriptional regulator</fullName>
    </submittedName>
</protein>
<comment type="caution">
    <text evidence="1">The sequence shown here is derived from an EMBL/GenBank/DDBJ whole genome shotgun (WGS) entry which is preliminary data.</text>
</comment>
<dbReference type="RefSeq" id="WP_202835748.1">
    <property type="nucleotide sequence ID" value="NZ_JAETWB010000071.1"/>
</dbReference>
<dbReference type="Pfam" id="PF04299">
    <property type="entry name" value="FMN_bind_2"/>
    <property type="match status" value="1"/>
</dbReference>